<dbReference type="InterPro" id="IPR051541">
    <property type="entry name" value="PTS_SugarTrans_NitroReg"/>
</dbReference>
<dbReference type="Gene3D" id="3.40.930.10">
    <property type="entry name" value="Mannitol-specific EII, Chain A"/>
    <property type="match status" value="1"/>
</dbReference>
<dbReference type="GO" id="GO:0030295">
    <property type="term" value="F:protein kinase activator activity"/>
    <property type="evidence" value="ECO:0007669"/>
    <property type="project" value="TreeGrafter"/>
</dbReference>
<reference evidence="2 3" key="1">
    <citation type="submission" date="2020-08" db="EMBL/GenBank/DDBJ databases">
        <title>Genomic Encyclopedia of Type Strains, Phase IV (KMG-V): Genome sequencing to study the core and pangenomes of soil and plant-associated prokaryotes.</title>
        <authorList>
            <person name="Whitman W."/>
        </authorList>
    </citation>
    <scope>NUCLEOTIDE SEQUENCE [LARGE SCALE GENOMIC DNA]</scope>
    <source>
        <strain evidence="2 3">SEMIA 4084</strain>
    </source>
</reference>
<accession>A0A7W8X9S0</accession>
<dbReference type="PANTHER" id="PTHR47738">
    <property type="entry name" value="PTS SYSTEM FRUCTOSE-LIKE EIIA COMPONENT-RELATED"/>
    <property type="match status" value="1"/>
</dbReference>
<dbReference type="AlphaFoldDB" id="A0A7W8X9S0"/>
<organism evidence="2 3">
    <name type="scientific">Rhizobium giardinii</name>
    <dbReference type="NCBI Taxonomy" id="56731"/>
    <lineage>
        <taxon>Bacteria</taxon>
        <taxon>Pseudomonadati</taxon>
        <taxon>Pseudomonadota</taxon>
        <taxon>Alphaproteobacteria</taxon>
        <taxon>Hyphomicrobiales</taxon>
        <taxon>Rhizobiaceae</taxon>
        <taxon>Rhizobium/Agrobacterium group</taxon>
        <taxon>Rhizobium</taxon>
    </lineage>
</organism>
<dbReference type="InterPro" id="IPR016152">
    <property type="entry name" value="PTrfase/Anion_transptr"/>
</dbReference>
<gene>
    <name evidence="2" type="ORF">GGD55_002612</name>
</gene>
<dbReference type="SUPFAM" id="SSF55804">
    <property type="entry name" value="Phoshotransferase/anion transport protein"/>
    <property type="match status" value="1"/>
</dbReference>
<dbReference type="PROSITE" id="PS51094">
    <property type="entry name" value="PTS_EIIA_TYPE_2"/>
    <property type="match status" value="1"/>
</dbReference>
<dbReference type="PANTHER" id="PTHR47738:SF1">
    <property type="entry name" value="NITROGEN REGULATORY PROTEIN"/>
    <property type="match status" value="1"/>
</dbReference>
<protein>
    <submittedName>
        <fullName evidence="2">PTS system nitrogen regulatory IIA component</fullName>
    </submittedName>
</protein>
<keyword evidence="3" id="KW-1185">Reference proteome</keyword>
<sequence length="160" mass="17430">MQDNELCWDKNLILGIPAQDTRSVFQAIASYLADNTGLDPRAIFTGLMEREALGSTGFGAGFALPHALMPNLASPSNVLVTLRAAIEFNAPDDEPVDVFLAVIWPQNEQEGFLPGLARQCRLFRSKKVLAAVRDARSETEARSVLSALASEQDLLETVRS</sequence>
<evidence type="ECO:0000313" key="2">
    <source>
        <dbReference type="EMBL" id="MBB5535908.1"/>
    </source>
</evidence>
<evidence type="ECO:0000259" key="1">
    <source>
        <dbReference type="PROSITE" id="PS51094"/>
    </source>
</evidence>
<evidence type="ECO:0000313" key="3">
    <source>
        <dbReference type="Proteomes" id="UP000585507"/>
    </source>
</evidence>
<dbReference type="RefSeq" id="WP_018324965.1">
    <property type="nucleotide sequence ID" value="NZ_JACHBK010000005.1"/>
</dbReference>
<dbReference type="Pfam" id="PF00359">
    <property type="entry name" value="PTS_EIIA_2"/>
    <property type="match status" value="1"/>
</dbReference>
<dbReference type="Proteomes" id="UP000585507">
    <property type="component" value="Unassembled WGS sequence"/>
</dbReference>
<name>A0A7W8X9S0_9HYPH</name>
<dbReference type="EMBL" id="JACHBK010000005">
    <property type="protein sequence ID" value="MBB5535908.1"/>
    <property type="molecule type" value="Genomic_DNA"/>
</dbReference>
<proteinExistence type="predicted"/>
<comment type="caution">
    <text evidence="2">The sequence shown here is derived from an EMBL/GenBank/DDBJ whole genome shotgun (WGS) entry which is preliminary data.</text>
</comment>
<feature type="domain" description="PTS EIIA type-2" evidence="1">
    <location>
        <begin position="5"/>
        <end position="151"/>
    </location>
</feature>
<dbReference type="InterPro" id="IPR002178">
    <property type="entry name" value="PTS_EIIA_type-2_dom"/>
</dbReference>